<dbReference type="EMBL" id="BJHW01000001">
    <property type="protein sequence ID" value="GDY57057.1"/>
    <property type="molecule type" value="Genomic_DNA"/>
</dbReference>
<comment type="caution">
    <text evidence="1">The sequence shown here is derived from an EMBL/GenBank/DDBJ whole genome shotgun (WGS) entry which is preliminary data.</text>
</comment>
<organism evidence="1 2">
    <name type="scientific">Streptomyces violaceusniger</name>
    <dbReference type="NCBI Taxonomy" id="68280"/>
    <lineage>
        <taxon>Bacteria</taxon>
        <taxon>Bacillati</taxon>
        <taxon>Actinomycetota</taxon>
        <taxon>Actinomycetes</taxon>
        <taxon>Kitasatosporales</taxon>
        <taxon>Streptomycetaceae</taxon>
        <taxon>Streptomyces</taxon>
        <taxon>Streptomyces violaceusniger group</taxon>
    </lineage>
</organism>
<evidence type="ECO:0000313" key="2">
    <source>
        <dbReference type="Proteomes" id="UP000301309"/>
    </source>
</evidence>
<keyword evidence="2" id="KW-1185">Reference proteome</keyword>
<accession>A0A4D4LEX6</accession>
<proteinExistence type="predicted"/>
<evidence type="ECO:0000313" key="1">
    <source>
        <dbReference type="EMBL" id="GDY57057.1"/>
    </source>
</evidence>
<protein>
    <submittedName>
        <fullName evidence="1">Uncharacterized protein</fullName>
    </submittedName>
</protein>
<sequence>MSAITGICDFFAITGNASASSCDGHATRTIWHPDAVSSAICCNVAPMSAVTVVVIDCTEIGASPPTATDPTWIFRLTLRSASLAGTDGIPSEIAVIWFVTPRCVRGRRSADFDLRDYGTGHGFSTPRS</sequence>
<dbReference type="AlphaFoldDB" id="A0A4D4LEX6"/>
<gene>
    <name evidence="1" type="ORF">SVIO_076800</name>
</gene>
<reference evidence="1 2" key="1">
    <citation type="journal article" date="2020" name="Int. J. Syst. Evol. Microbiol.">
        <title>Reclassification of Streptomyces castelarensis and Streptomyces sporoclivatus as later heterotypic synonyms of Streptomyces antimycoticus.</title>
        <authorList>
            <person name="Komaki H."/>
            <person name="Tamura T."/>
        </authorList>
    </citation>
    <scope>NUCLEOTIDE SEQUENCE [LARGE SCALE GENOMIC DNA]</scope>
    <source>
        <strain evidence="1 2">NBRC 13459</strain>
    </source>
</reference>
<dbReference type="Proteomes" id="UP000301309">
    <property type="component" value="Unassembled WGS sequence"/>
</dbReference>
<name>A0A4D4LEX6_STRVO</name>